<dbReference type="InterPro" id="IPR052022">
    <property type="entry name" value="26kDa_periplasmic_antigen"/>
</dbReference>
<dbReference type="Pfam" id="PF04402">
    <property type="entry name" value="SIMPL"/>
    <property type="match status" value="1"/>
</dbReference>
<dbReference type="EMBL" id="JADJOT010000012">
    <property type="protein sequence ID" value="MBK7956184.1"/>
    <property type="molecule type" value="Genomic_DNA"/>
</dbReference>
<evidence type="ECO:0000313" key="3">
    <source>
        <dbReference type="Proteomes" id="UP000706151"/>
    </source>
</evidence>
<accession>A0A935TEG2</accession>
<dbReference type="AlphaFoldDB" id="A0A935TEG2"/>
<comment type="caution">
    <text evidence="2">The sequence shown here is derived from an EMBL/GenBank/DDBJ whole genome shotgun (WGS) entry which is preliminary data.</text>
</comment>
<sequence length="231" mass="24003">MILFRSLLHTLPLLAMLATMPVPAAAADGGTSIDLAAEASRPAVNDLARATVFAEAAGATPGELGKRVNGLVADALKTARGYSSVRTQSGATHTYPVYAKGGKIEGWRMRSDLTLESADTAALSELLGKLQTSMGVANLVMLPAPETRRKAENEAMIDAIAAFKARAKVIAEALGKAYRIKHLSINSSGRPPPMPLMRSAAMASAEAAPMPIEAGDTLITANVSGQIVLPD</sequence>
<gene>
    <name evidence="2" type="ORF">IPK02_20800</name>
</gene>
<dbReference type="GO" id="GO:0006974">
    <property type="term" value="P:DNA damage response"/>
    <property type="evidence" value="ECO:0007669"/>
    <property type="project" value="TreeGrafter"/>
</dbReference>
<feature type="signal peptide" evidence="1">
    <location>
        <begin position="1"/>
        <end position="26"/>
    </location>
</feature>
<dbReference type="Proteomes" id="UP000706151">
    <property type="component" value="Unassembled WGS sequence"/>
</dbReference>
<name>A0A935TEG2_9PROT</name>
<reference evidence="2 3" key="1">
    <citation type="submission" date="2020-10" db="EMBL/GenBank/DDBJ databases">
        <title>Connecting structure to function with the recovery of over 1000 high-quality activated sludge metagenome-assembled genomes encoding full-length rRNA genes using long-read sequencing.</title>
        <authorList>
            <person name="Singleton C.M."/>
            <person name="Petriglieri F."/>
            <person name="Kristensen J.M."/>
            <person name="Kirkegaard R.H."/>
            <person name="Michaelsen T.Y."/>
            <person name="Andersen M.H."/>
            <person name="Karst S.M."/>
            <person name="Dueholm M.S."/>
            <person name="Nielsen P.H."/>
            <person name="Albertsen M."/>
        </authorList>
    </citation>
    <scope>NUCLEOTIDE SEQUENCE [LARGE SCALE GENOMIC DNA]</scope>
    <source>
        <strain evidence="2">Fred_18-Q3-R57-64_BAT3C.720</strain>
    </source>
</reference>
<keyword evidence="1" id="KW-0732">Signal</keyword>
<dbReference type="PANTHER" id="PTHR34387">
    <property type="entry name" value="SLR1258 PROTEIN"/>
    <property type="match status" value="1"/>
</dbReference>
<dbReference type="PANTHER" id="PTHR34387:SF1">
    <property type="entry name" value="PERIPLASMIC IMMUNOGENIC PROTEIN"/>
    <property type="match status" value="1"/>
</dbReference>
<dbReference type="Gene3D" id="3.30.70.2970">
    <property type="entry name" value="Protein of unknown function (DUF541), domain 2"/>
    <property type="match status" value="1"/>
</dbReference>
<evidence type="ECO:0000256" key="1">
    <source>
        <dbReference type="SAM" id="SignalP"/>
    </source>
</evidence>
<organism evidence="2 3">
    <name type="scientific">Candidatus Accumulibacter affinis</name>
    <dbReference type="NCBI Taxonomy" id="2954384"/>
    <lineage>
        <taxon>Bacteria</taxon>
        <taxon>Pseudomonadati</taxon>
        <taxon>Pseudomonadota</taxon>
        <taxon>Betaproteobacteria</taxon>
        <taxon>Candidatus Accumulibacter</taxon>
    </lineage>
</organism>
<dbReference type="Gene3D" id="3.30.110.170">
    <property type="entry name" value="Protein of unknown function (DUF541), domain 1"/>
    <property type="match status" value="1"/>
</dbReference>
<evidence type="ECO:0000313" key="2">
    <source>
        <dbReference type="EMBL" id="MBK7956184.1"/>
    </source>
</evidence>
<protein>
    <submittedName>
        <fullName evidence="2">SIMPL domain-containing protein</fullName>
    </submittedName>
</protein>
<dbReference type="InterPro" id="IPR007497">
    <property type="entry name" value="SIMPL/DUF541"/>
</dbReference>
<proteinExistence type="predicted"/>
<feature type="chain" id="PRO_5036966964" evidence="1">
    <location>
        <begin position="27"/>
        <end position="231"/>
    </location>
</feature>